<dbReference type="EMBL" id="AAUW01000004">
    <property type="protein sequence ID" value="EAV44968.1"/>
    <property type="molecule type" value="Genomic_DNA"/>
</dbReference>
<keyword evidence="1" id="KW-1133">Transmembrane helix</keyword>
<dbReference type="Proteomes" id="UP000004848">
    <property type="component" value="Unassembled WGS sequence"/>
</dbReference>
<evidence type="ECO:0000256" key="1">
    <source>
        <dbReference type="SAM" id="Phobius"/>
    </source>
</evidence>
<name>A0NQB0_ROSAI</name>
<keyword evidence="1" id="KW-0472">Membrane</keyword>
<feature type="transmembrane region" description="Helical" evidence="1">
    <location>
        <begin position="12"/>
        <end position="30"/>
    </location>
</feature>
<dbReference type="RefSeq" id="WP_006933113.1">
    <property type="nucleotide sequence ID" value="NZ_AAUW01000004.1"/>
</dbReference>
<keyword evidence="1" id="KW-0812">Transmembrane</keyword>
<accession>A0NQB0</accession>
<sequence length="116" mass="12570">MLAFAAAVWKSRTGAVVIAFLAVAAALYTWHRLDKSSAVRAAVTSYVADVELAAAEAELTAARKRAEAAEAANFSFQRQLSEAEAIATIQAQELDNYESTSLDVVDQRLLDRLPNR</sequence>
<reference evidence="2 3" key="1">
    <citation type="submission" date="2006-05" db="EMBL/GenBank/DDBJ databases">
        <authorList>
            <person name="King G."/>
            <person name="Ferriera S."/>
            <person name="Johnson J."/>
            <person name="Kravitz S."/>
            <person name="Beeson K."/>
            <person name="Sutton G."/>
            <person name="Rogers Y.-H."/>
            <person name="Friedman R."/>
            <person name="Frazier M."/>
            <person name="Venter J.C."/>
        </authorList>
    </citation>
    <scope>NUCLEOTIDE SEQUENCE [LARGE SCALE GENOMIC DNA]</scope>
    <source>
        <strain evidence="3">ATCC 25650 / DSM 13394 / JCM 20685 / NBRC 16684 / NCIMB 2208 / IAM 12614 / B1</strain>
    </source>
</reference>
<dbReference type="AlphaFoldDB" id="A0NQB0"/>
<gene>
    <name evidence="2" type="ORF">SIAM614_13173</name>
</gene>
<evidence type="ECO:0000313" key="2">
    <source>
        <dbReference type="EMBL" id="EAV44968.1"/>
    </source>
</evidence>
<comment type="caution">
    <text evidence="2">The sequence shown here is derived from an EMBL/GenBank/DDBJ whole genome shotgun (WGS) entry which is preliminary data.</text>
</comment>
<protein>
    <submittedName>
        <fullName evidence="2">Uncharacterized protein</fullName>
    </submittedName>
</protein>
<dbReference type="GeneID" id="68845724"/>
<proteinExistence type="predicted"/>
<evidence type="ECO:0000313" key="3">
    <source>
        <dbReference type="Proteomes" id="UP000004848"/>
    </source>
</evidence>
<organism evidence="2 3">
    <name type="scientific">Roseibium aggregatum (strain ATCC 25650 / DSM 13394 / JCM 20685 / NBRC 16684 / NCIMB 2208 / IAM 12614 / B1)</name>
    <name type="common">Stappia aggregata</name>
    <dbReference type="NCBI Taxonomy" id="384765"/>
    <lineage>
        <taxon>Bacteria</taxon>
        <taxon>Pseudomonadati</taxon>
        <taxon>Pseudomonadota</taxon>
        <taxon>Alphaproteobacteria</taxon>
        <taxon>Hyphomicrobiales</taxon>
        <taxon>Stappiaceae</taxon>
        <taxon>Roseibium</taxon>
    </lineage>
</organism>